<feature type="transmembrane region" description="Helical" evidence="1">
    <location>
        <begin position="263"/>
        <end position="281"/>
    </location>
</feature>
<feature type="transmembrane region" description="Helical" evidence="1">
    <location>
        <begin position="184"/>
        <end position="202"/>
    </location>
</feature>
<feature type="transmembrane region" description="Helical" evidence="1">
    <location>
        <begin position="231"/>
        <end position="251"/>
    </location>
</feature>
<evidence type="ECO:0000259" key="2">
    <source>
        <dbReference type="Pfam" id="PF01757"/>
    </source>
</evidence>
<proteinExistence type="predicted"/>
<feature type="transmembrane region" description="Helical" evidence="1">
    <location>
        <begin position="12"/>
        <end position="29"/>
    </location>
</feature>
<gene>
    <name evidence="3" type="ORF">K5V21_14025</name>
</gene>
<keyword evidence="3" id="KW-0012">Acyltransferase</keyword>
<protein>
    <submittedName>
        <fullName evidence="3">Acyltransferase family protein</fullName>
    </submittedName>
</protein>
<feature type="transmembrane region" description="Helical" evidence="1">
    <location>
        <begin position="77"/>
        <end position="94"/>
    </location>
</feature>
<keyword evidence="3" id="KW-0808">Transferase</keyword>
<comment type="caution">
    <text evidence="3">The sequence shown here is derived from an EMBL/GenBank/DDBJ whole genome shotgun (WGS) entry which is preliminary data.</text>
</comment>
<keyword evidence="4" id="KW-1185">Reference proteome</keyword>
<feature type="transmembrane region" description="Helical" evidence="1">
    <location>
        <begin position="41"/>
        <end position="61"/>
    </location>
</feature>
<reference evidence="3 4" key="1">
    <citation type="journal article" date="2021" name="Cell Host Microbe">
        <title>in vivo commensal control of Clostridioides difficile virulence.</title>
        <authorList>
            <person name="Girinathan B.P."/>
            <person name="Dibenedetto N."/>
            <person name="Worley J.N."/>
            <person name="Peltier J."/>
            <person name="Arrieta-Ortiz M.L."/>
            <person name="Rupa Christinal Immanuel S."/>
            <person name="Lavin R."/>
            <person name="Delaney M.L."/>
            <person name="Cummins C."/>
            <person name="Hoffmann M."/>
            <person name="Luo Y."/>
            <person name="Gonzalez-Escalona N."/>
            <person name="Allard M."/>
            <person name="Onderdonk A.B."/>
            <person name="Gerber G.K."/>
            <person name="Sonenshein A.L."/>
            <person name="Baliga N."/>
            <person name="Dupuy B."/>
            <person name="Bry L."/>
        </authorList>
    </citation>
    <scope>NUCLEOTIDE SEQUENCE [LARGE SCALE GENOMIC DNA]</scope>
    <source>
        <strain evidence="3 4">DSM 599</strain>
    </source>
</reference>
<dbReference type="PANTHER" id="PTHR37312">
    <property type="entry name" value="MEMBRANE-BOUND ACYLTRANSFERASE YKRP-RELATED"/>
    <property type="match status" value="1"/>
</dbReference>
<evidence type="ECO:0000313" key="3">
    <source>
        <dbReference type="EMBL" id="MBY0756562.1"/>
    </source>
</evidence>
<evidence type="ECO:0000313" key="4">
    <source>
        <dbReference type="Proteomes" id="UP001299068"/>
    </source>
</evidence>
<sequence>METQQRNRDFYFDTLKGLLILFVIIGNSLELASPQNIDTHYFILFLYMFHMPIFTFVSGYFSKLSKRTTVQKAKSTFKLYFFAQLLYIIFYKYLLGNSSYKFELMYSQWTLWYLLSLTCWYILSDYVTDKKKWIIGSIIVSLMLGFDNTIGLLANMSRTLFFFPFFITGMIFKKEYIDVLKKHMIKLLVGSLLVLIILYILSHDIKIELLFESAPYSSYYDNLAFPFCIRLFHYIGSFVLGASILIFIPNFKTIFSSLGRNSLVLYLLHGGISYILITLGFTRYNNLFGLILSELLIIGVTILCTKVFLKMKNLYILKKGSIK</sequence>
<dbReference type="Pfam" id="PF01757">
    <property type="entry name" value="Acyl_transf_3"/>
    <property type="match status" value="1"/>
</dbReference>
<feature type="domain" description="Acyltransferase 3" evidence="2">
    <location>
        <begin position="11"/>
        <end position="304"/>
    </location>
</feature>
<organism evidence="3 4">
    <name type="scientific">Clostridium sardiniense</name>
    <name type="common">Clostridium absonum</name>
    <dbReference type="NCBI Taxonomy" id="29369"/>
    <lineage>
        <taxon>Bacteria</taxon>
        <taxon>Bacillati</taxon>
        <taxon>Bacillota</taxon>
        <taxon>Clostridia</taxon>
        <taxon>Eubacteriales</taxon>
        <taxon>Clostridiaceae</taxon>
        <taxon>Clostridium</taxon>
    </lineage>
</organism>
<dbReference type="EMBL" id="JAIKTU010000011">
    <property type="protein sequence ID" value="MBY0756562.1"/>
    <property type="molecule type" value="Genomic_DNA"/>
</dbReference>
<dbReference type="RefSeq" id="WP_221861802.1">
    <property type="nucleotide sequence ID" value="NZ_JAIKTU010000011.1"/>
</dbReference>
<feature type="transmembrane region" description="Helical" evidence="1">
    <location>
        <begin position="287"/>
        <end position="309"/>
    </location>
</feature>
<dbReference type="InterPro" id="IPR002656">
    <property type="entry name" value="Acyl_transf_3_dom"/>
</dbReference>
<feature type="transmembrane region" description="Helical" evidence="1">
    <location>
        <begin position="106"/>
        <end position="124"/>
    </location>
</feature>
<dbReference type="InterPro" id="IPR052734">
    <property type="entry name" value="Nod_factor_acetyltransferase"/>
</dbReference>
<dbReference type="PANTHER" id="PTHR37312:SF1">
    <property type="entry name" value="MEMBRANE-BOUND ACYLTRANSFERASE YKRP-RELATED"/>
    <property type="match status" value="1"/>
</dbReference>
<keyword evidence="1" id="KW-0472">Membrane</keyword>
<name>A0ABS7L142_CLOSR</name>
<feature type="transmembrane region" description="Helical" evidence="1">
    <location>
        <begin position="156"/>
        <end position="172"/>
    </location>
</feature>
<keyword evidence="1" id="KW-0812">Transmembrane</keyword>
<dbReference type="GO" id="GO:0016746">
    <property type="term" value="F:acyltransferase activity"/>
    <property type="evidence" value="ECO:0007669"/>
    <property type="project" value="UniProtKB-KW"/>
</dbReference>
<evidence type="ECO:0000256" key="1">
    <source>
        <dbReference type="SAM" id="Phobius"/>
    </source>
</evidence>
<keyword evidence="1" id="KW-1133">Transmembrane helix</keyword>
<accession>A0ABS7L142</accession>
<dbReference type="Proteomes" id="UP001299068">
    <property type="component" value="Unassembled WGS sequence"/>
</dbReference>